<dbReference type="Gene3D" id="3.40.50.200">
    <property type="entry name" value="Peptidase S8/S53 domain"/>
    <property type="match status" value="1"/>
</dbReference>
<comment type="caution">
    <text evidence="9">The sequence shown here is derived from an EMBL/GenBank/DDBJ whole genome shotgun (WGS) entry which is preliminary data.</text>
</comment>
<evidence type="ECO:0000259" key="8">
    <source>
        <dbReference type="Pfam" id="PF05922"/>
    </source>
</evidence>
<dbReference type="SUPFAM" id="SSF52743">
    <property type="entry name" value="Subtilisin-like"/>
    <property type="match status" value="1"/>
</dbReference>
<dbReference type="RefSeq" id="WP_344705800.1">
    <property type="nucleotide sequence ID" value="NZ_BAABBQ010000001.1"/>
</dbReference>
<feature type="active site" description="Charge relay system" evidence="5">
    <location>
        <position position="338"/>
    </location>
</feature>
<dbReference type="InterPro" id="IPR050131">
    <property type="entry name" value="Peptidase_S8_subtilisin-like"/>
</dbReference>
<dbReference type="InterPro" id="IPR023827">
    <property type="entry name" value="Peptidase_S8_Asp-AS"/>
</dbReference>
<dbReference type="InterPro" id="IPR037045">
    <property type="entry name" value="S8pro/Inhibitor_I9_sf"/>
</dbReference>
<evidence type="ECO:0000256" key="2">
    <source>
        <dbReference type="ARBA" id="ARBA00022670"/>
    </source>
</evidence>
<protein>
    <recommendedName>
        <fullName evidence="11">Peptidase S8</fullName>
    </recommendedName>
</protein>
<evidence type="ECO:0000313" key="10">
    <source>
        <dbReference type="Proteomes" id="UP001500235"/>
    </source>
</evidence>
<comment type="similarity">
    <text evidence="1 5">Belongs to the peptidase S8 family.</text>
</comment>
<dbReference type="Gene3D" id="3.30.70.80">
    <property type="entry name" value="Peptidase S8 propeptide/proteinase inhibitor I9"/>
    <property type="match status" value="1"/>
</dbReference>
<keyword evidence="10" id="KW-1185">Reference proteome</keyword>
<dbReference type="Pfam" id="PF00082">
    <property type="entry name" value="Peptidase_S8"/>
    <property type="match status" value="1"/>
</dbReference>
<dbReference type="SUPFAM" id="SSF54897">
    <property type="entry name" value="Protease propeptides/inhibitors"/>
    <property type="match status" value="1"/>
</dbReference>
<evidence type="ECO:0000256" key="4">
    <source>
        <dbReference type="ARBA" id="ARBA00022825"/>
    </source>
</evidence>
<feature type="domain" description="Peptidase S8/S53" evidence="7">
    <location>
        <begin position="145"/>
        <end position="348"/>
    </location>
</feature>
<dbReference type="PANTHER" id="PTHR43806:SF11">
    <property type="entry name" value="CEREVISIN-RELATED"/>
    <property type="match status" value="1"/>
</dbReference>
<dbReference type="InterPro" id="IPR010259">
    <property type="entry name" value="S8pro/Inhibitor_I9"/>
</dbReference>
<evidence type="ECO:0000259" key="7">
    <source>
        <dbReference type="Pfam" id="PF00082"/>
    </source>
</evidence>
<evidence type="ECO:0000256" key="6">
    <source>
        <dbReference type="SAM" id="SignalP"/>
    </source>
</evidence>
<evidence type="ECO:0000256" key="3">
    <source>
        <dbReference type="ARBA" id="ARBA00022801"/>
    </source>
</evidence>
<dbReference type="InterPro" id="IPR036852">
    <property type="entry name" value="Peptidase_S8/S53_dom_sf"/>
</dbReference>
<keyword evidence="2 5" id="KW-0645">Protease</keyword>
<dbReference type="PROSITE" id="PS00137">
    <property type="entry name" value="SUBTILASE_HIS"/>
    <property type="match status" value="1"/>
</dbReference>
<dbReference type="EMBL" id="BAABBQ010000001">
    <property type="protein sequence ID" value="GAA4010614.1"/>
    <property type="molecule type" value="Genomic_DNA"/>
</dbReference>
<dbReference type="InterPro" id="IPR015500">
    <property type="entry name" value="Peptidase_S8_subtilisin-rel"/>
</dbReference>
<feature type="signal peptide" evidence="6">
    <location>
        <begin position="1"/>
        <end position="23"/>
    </location>
</feature>
<dbReference type="Proteomes" id="UP001500235">
    <property type="component" value="Unassembled WGS sequence"/>
</dbReference>
<dbReference type="PROSITE" id="PS00136">
    <property type="entry name" value="SUBTILASE_ASP"/>
    <property type="match status" value="1"/>
</dbReference>
<evidence type="ECO:0000313" key="9">
    <source>
        <dbReference type="EMBL" id="GAA4010614.1"/>
    </source>
</evidence>
<accession>A0ABP7SEB5</accession>
<feature type="chain" id="PRO_5045981949" description="Peptidase S8" evidence="6">
    <location>
        <begin position="24"/>
        <end position="373"/>
    </location>
</feature>
<gene>
    <name evidence="9" type="ORF">GCM10022280_04840</name>
</gene>
<evidence type="ECO:0000256" key="1">
    <source>
        <dbReference type="ARBA" id="ARBA00011073"/>
    </source>
</evidence>
<feature type="domain" description="Inhibitor I9" evidence="8">
    <location>
        <begin position="53"/>
        <end position="104"/>
    </location>
</feature>
<feature type="active site" description="Charge relay system" evidence="5">
    <location>
        <position position="180"/>
    </location>
</feature>
<dbReference type="InterPro" id="IPR000209">
    <property type="entry name" value="Peptidase_S8/S53_dom"/>
</dbReference>
<evidence type="ECO:0008006" key="11">
    <source>
        <dbReference type="Google" id="ProtNLM"/>
    </source>
</evidence>
<proteinExistence type="inferred from homology"/>
<keyword evidence="3 5" id="KW-0378">Hydrolase</keyword>
<organism evidence="9 10">
    <name type="scientific">Sphingomonas swuensis</name>
    <dbReference type="NCBI Taxonomy" id="977800"/>
    <lineage>
        <taxon>Bacteria</taxon>
        <taxon>Pseudomonadati</taxon>
        <taxon>Pseudomonadota</taxon>
        <taxon>Alphaproteobacteria</taxon>
        <taxon>Sphingomonadales</taxon>
        <taxon>Sphingomonadaceae</taxon>
        <taxon>Sphingomonas</taxon>
    </lineage>
</organism>
<feature type="active site" description="Charge relay system" evidence="5">
    <location>
        <position position="147"/>
    </location>
</feature>
<reference evidence="10" key="1">
    <citation type="journal article" date="2019" name="Int. J. Syst. Evol. Microbiol.">
        <title>The Global Catalogue of Microorganisms (GCM) 10K type strain sequencing project: providing services to taxonomists for standard genome sequencing and annotation.</title>
        <authorList>
            <consortium name="The Broad Institute Genomics Platform"/>
            <consortium name="The Broad Institute Genome Sequencing Center for Infectious Disease"/>
            <person name="Wu L."/>
            <person name="Ma J."/>
        </authorList>
    </citation>
    <scope>NUCLEOTIDE SEQUENCE [LARGE SCALE GENOMIC DNA]</scope>
    <source>
        <strain evidence="10">JCM 17563</strain>
    </source>
</reference>
<evidence type="ECO:0000256" key="5">
    <source>
        <dbReference type="PROSITE-ProRule" id="PRU01240"/>
    </source>
</evidence>
<keyword evidence="4 5" id="KW-0720">Serine protease</keyword>
<dbReference type="PROSITE" id="PS51892">
    <property type="entry name" value="SUBTILASE"/>
    <property type="match status" value="1"/>
</dbReference>
<keyword evidence="6" id="KW-0732">Signal</keyword>
<dbReference type="Pfam" id="PF05922">
    <property type="entry name" value="Inhibitor_I9"/>
    <property type="match status" value="1"/>
</dbReference>
<dbReference type="InterPro" id="IPR022398">
    <property type="entry name" value="Peptidase_S8_His-AS"/>
</dbReference>
<dbReference type="PRINTS" id="PR00723">
    <property type="entry name" value="SUBTILISIN"/>
</dbReference>
<dbReference type="PANTHER" id="PTHR43806">
    <property type="entry name" value="PEPTIDASE S8"/>
    <property type="match status" value="1"/>
</dbReference>
<name>A0ABP7SEB5_9SPHN</name>
<sequence>MKTVLLASAAIMASVAIAGPAAAERPGDKIEGSYICVFKAREVNRGQAQAEANRAAQSVGARVKHVYSVALRGFAADLPAQAVERMQANNPNIEYCEQDQVVTTGPIRADAPPSGGGGAQPAQETPWGIARVSGGAAGTFGTAWVIDTGIDFTHPDLSVDTARSRSFLSRDTSPVDQNGHGTHVAGTIAALNNSIGVIGVAPGARVVAVRVLDRRGSGSNSGVIAGVDYVAANGRVGDVANMSLGGGVSAALDTAVINASAGGVKFALAAGNETDNANNHSPARANGPNIYTVSAFGVGDKWASYSNYGNPPVDFAEPGSAIKSTWLNGGYNTISGTSMATPHLAGILLAGAPKVSGTVQGDPDGNADPIGTR</sequence>